<evidence type="ECO:0000259" key="19">
    <source>
        <dbReference type="Pfam" id="PF00884"/>
    </source>
</evidence>
<comment type="subunit">
    <text evidence="14">Monomer. The 58-kDa mature form is composed of two chains resulting from proteolitic processing, the 42-kDa chain and the 14-kDa chain that remain stably associated and form the 58-kDa intermediate form which is enzymatically active.</text>
</comment>
<proteinExistence type="evidence at transcript level"/>
<dbReference type="Gene3D" id="3.40.720.10">
    <property type="entry name" value="Alkaline Phosphatase, subunit A"/>
    <property type="match status" value="1"/>
</dbReference>
<evidence type="ECO:0000256" key="3">
    <source>
        <dbReference type="ARBA" id="ARBA00008779"/>
    </source>
</evidence>
<evidence type="ECO:0000256" key="18">
    <source>
        <dbReference type="SAM" id="SignalP"/>
    </source>
</evidence>
<dbReference type="InterPro" id="IPR024607">
    <property type="entry name" value="Sulfatase_CS"/>
</dbReference>
<keyword evidence="5 18" id="KW-0732">Signal</keyword>
<feature type="domain" description="Sulfatase N-terminal" evidence="19">
    <location>
        <begin position="22"/>
        <end position="402"/>
    </location>
</feature>
<evidence type="ECO:0000313" key="20">
    <source>
        <dbReference type="EMBL" id="CAB3263463.1"/>
    </source>
</evidence>
<comment type="similarity">
    <text evidence="3">Belongs to the sulfatase family.</text>
</comment>
<dbReference type="PROSITE" id="PS00149">
    <property type="entry name" value="SULFATASE_2"/>
    <property type="match status" value="1"/>
</dbReference>
<gene>
    <name evidence="20" type="primary">Loc100272228</name>
</gene>
<organism evidence="20">
    <name type="scientific">Phallusia mammillata</name>
    <dbReference type="NCBI Taxonomy" id="59560"/>
    <lineage>
        <taxon>Eukaryota</taxon>
        <taxon>Metazoa</taxon>
        <taxon>Chordata</taxon>
        <taxon>Tunicata</taxon>
        <taxon>Ascidiacea</taxon>
        <taxon>Phlebobranchia</taxon>
        <taxon>Ascidiidae</taxon>
        <taxon>Phallusia</taxon>
    </lineage>
</organism>
<dbReference type="GO" id="GO:0043202">
    <property type="term" value="C:lysosomal lumen"/>
    <property type="evidence" value="ECO:0007669"/>
    <property type="project" value="UniProtKB-ARBA"/>
</dbReference>
<evidence type="ECO:0000256" key="13">
    <source>
        <dbReference type="ARBA" id="ARBA00056350"/>
    </source>
</evidence>
<comment type="cofactor">
    <cofactor evidence="1">
        <name>Ca(2+)</name>
        <dbReference type="ChEBI" id="CHEBI:29108"/>
    </cofactor>
</comment>
<keyword evidence="8" id="KW-0865">Zymogen</keyword>
<comment type="subcellular location">
    <subcellularLocation>
        <location evidence="2">Lysosome</location>
    </subcellularLocation>
</comment>
<dbReference type="EC" id="3.1.6.13" evidence="15"/>
<dbReference type="GO" id="GO:0004423">
    <property type="term" value="F:iduronate-2-sulfatase activity"/>
    <property type="evidence" value="ECO:0007669"/>
    <property type="project" value="UniProtKB-EC"/>
</dbReference>
<dbReference type="FunFam" id="3.40.720.10:FF:000027">
    <property type="entry name" value="iduronate 2-sulfatase"/>
    <property type="match status" value="1"/>
</dbReference>
<evidence type="ECO:0000256" key="10">
    <source>
        <dbReference type="ARBA" id="ARBA00023180"/>
    </source>
</evidence>
<evidence type="ECO:0000256" key="2">
    <source>
        <dbReference type="ARBA" id="ARBA00004371"/>
    </source>
</evidence>
<dbReference type="AlphaFoldDB" id="A0A6F9DKH5"/>
<dbReference type="EMBL" id="LR787601">
    <property type="protein sequence ID" value="CAB3263463.1"/>
    <property type="molecule type" value="mRNA"/>
</dbReference>
<feature type="chain" id="PRO_5026089296" description="Iduronate 2-sulfatase" evidence="18">
    <location>
        <begin position="18"/>
        <end position="543"/>
    </location>
</feature>
<keyword evidence="9" id="KW-1015">Disulfide bond</keyword>
<evidence type="ECO:0000256" key="17">
    <source>
        <dbReference type="ARBA" id="ARBA00081076"/>
    </source>
</evidence>
<evidence type="ECO:0000256" key="7">
    <source>
        <dbReference type="ARBA" id="ARBA00022837"/>
    </source>
</evidence>
<accession>A0A6F9DKH5</accession>
<evidence type="ECO:0000256" key="16">
    <source>
        <dbReference type="ARBA" id="ARBA00068336"/>
    </source>
</evidence>
<evidence type="ECO:0000256" key="9">
    <source>
        <dbReference type="ARBA" id="ARBA00023157"/>
    </source>
</evidence>
<dbReference type="Pfam" id="PF00884">
    <property type="entry name" value="Sulfatase"/>
    <property type="match status" value="1"/>
</dbReference>
<evidence type="ECO:0000256" key="6">
    <source>
        <dbReference type="ARBA" id="ARBA00022801"/>
    </source>
</evidence>
<keyword evidence="11" id="KW-0458">Lysosome</keyword>
<name>A0A6F9DKH5_9ASCI</name>
<dbReference type="GO" id="GO:1901136">
    <property type="term" value="P:carbohydrate derivative catabolic process"/>
    <property type="evidence" value="ECO:0007669"/>
    <property type="project" value="UniProtKB-ARBA"/>
</dbReference>
<comment type="catalytic activity">
    <reaction evidence="12">
        <text>Hydrolysis of the 2-sulfate groups of the L-iduronate 2-sulfate units of dermatan sulfate, heparan sulfate and heparin.</text>
        <dbReference type="EC" id="3.1.6.13"/>
    </reaction>
</comment>
<evidence type="ECO:0000256" key="4">
    <source>
        <dbReference type="ARBA" id="ARBA00022723"/>
    </source>
</evidence>
<evidence type="ECO:0000256" key="5">
    <source>
        <dbReference type="ARBA" id="ARBA00022729"/>
    </source>
</evidence>
<dbReference type="InterPro" id="IPR017850">
    <property type="entry name" value="Alkaline_phosphatase_core_sf"/>
</dbReference>
<evidence type="ECO:0000256" key="1">
    <source>
        <dbReference type="ARBA" id="ARBA00001913"/>
    </source>
</evidence>
<dbReference type="GO" id="GO:0046872">
    <property type="term" value="F:metal ion binding"/>
    <property type="evidence" value="ECO:0007669"/>
    <property type="project" value="UniProtKB-KW"/>
</dbReference>
<keyword evidence="7" id="KW-0106">Calcium</keyword>
<evidence type="ECO:0000256" key="11">
    <source>
        <dbReference type="ARBA" id="ARBA00023228"/>
    </source>
</evidence>
<dbReference type="PANTHER" id="PTHR45953">
    <property type="entry name" value="IDURONATE 2-SULFATASE"/>
    <property type="match status" value="1"/>
</dbReference>
<evidence type="ECO:0000256" key="12">
    <source>
        <dbReference type="ARBA" id="ARBA00050460"/>
    </source>
</evidence>
<evidence type="ECO:0000256" key="8">
    <source>
        <dbReference type="ARBA" id="ARBA00023145"/>
    </source>
</evidence>
<evidence type="ECO:0000256" key="15">
    <source>
        <dbReference type="ARBA" id="ARBA00066413"/>
    </source>
</evidence>
<dbReference type="CDD" id="cd16030">
    <property type="entry name" value="iduronate-2-sulfatase"/>
    <property type="match status" value="1"/>
</dbReference>
<dbReference type="PANTHER" id="PTHR45953:SF1">
    <property type="entry name" value="IDURONATE 2-SULFATASE"/>
    <property type="match status" value="1"/>
</dbReference>
<protein>
    <recommendedName>
        <fullName evidence="16">Iduronate 2-sulfatase</fullName>
        <ecNumber evidence="15">3.1.6.13</ecNumber>
    </recommendedName>
    <alternativeName>
        <fullName evidence="17">Alpha-L-iduronate sulfate sulfatase</fullName>
    </alternativeName>
</protein>
<comment type="function">
    <text evidence="13">Lysosomal enzyme involved in the degradation pathway of dermatan sulfate and heparan sulfate.</text>
</comment>
<dbReference type="InterPro" id="IPR000917">
    <property type="entry name" value="Sulfatase_N"/>
</dbReference>
<keyword evidence="10" id="KW-0325">Glycoprotein</keyword>
<dbReference type="SUPFAM" id="SSF53649">
    <property type="entry name" value="Alkaline phosphatase-like"/>
    <property type="match status" value="1"/>
</dbReference>
<sequence>MLWKFILLIVCFKHCNAKTGKPNVLFLVIDDLRPALGCYDYPKVLSPNIDNLASVSLQFNNAHVQQTVCGPSRTSFLTSRRPDTTRLYDFGSYWRTHAGNYTTLPQHFKDNGYFTYSIGKVFHPGIPSNFTDDYPLSWSTPVFHPPTQKYKMAKVCPGPDGDLHMNLLCPVDVKTQPGGSLPDIQSAEHAIEMLKNFSKPSETQPFFLAVGFHKPHIPFKFPKEYLDLYPIEEIDLAPNPEIPPDLPLVAYSSWPRLLLREDVKSLNLSFPFGPIPWDFQRKIRQHYYASVTYTDAMVGKVLKQLEASGFADNTIVTLIGDHGWSLGEHGDWCKYENFEVVTRVPMLVHVPHVTDKQKSKQQKFQYMDALETSQSRTEKDLQTDALVETVDLFPTLSELAGIEVPPYCPDNPFKVDFCTEGSSFVKLLIHAGKKREITWKDAVFSQYPRPSDYPQMNTDLPSLKDIKIMGYTMRTNRYRYTEWVGFDPTNFKANFTEVHGKELYLHNSDPLEIYNVANLKMYADLAESLHKKLLAGWKGALPT</sequence>
<dbReference type="InterPro" id="IPR035874">
    <property type="entry name" value="IDS"/>
</dbReference>
<feature type="signal peptide" evidence="18">
    <location>
        <begin position="1"/>
        <end position="17"/>
    </location>
</feature>
<keyword evidence="4" id="KW-0479">Metal-binding</keyword>
<reference evidence="20" key="1">
    <citation type="submission" date="2020-04" db="EMBL/GenBank/DDBJ databases">
        <authorList>
            <person name="Neveu A P."/>
        </authorList>
    </citation>
    <scope>NUCLEOTIDE SEQUENCE</scope>
    <source>
        <tissue evidence="20">Whole embryo</tissue>
    </source>
</reference>
<evidence type="ECO:0000256" key="14">
    <source>
        <dbReference type="ARBA" id="ARBA00062513"/>
    </source>
</evidence>
<keyword evidence="6" id="KW-0378">Hydrolase</keyword>